<comment type="caution">
    <text evidence="1">The sequence shown here is derived from an EMBL/GenBank/DDBJ whole genome shotgun (WGS) entry which is preliminary data.</text>
</comment>
<proteinExistence type="predicted"/>
<dbReference type="EMBL" id="BARW01038221">
    <property type="protein sequence ID" value="GAJ21283.1"/>
    <property type="molecule type" value="Genomic_DNA"/>
</dbReference>
<accession>X1UUV9</accession>
<organism evidence="1">
    <name type="scientific">marine sediment metagenome</name>
    <dbReference type="NCBI Taxonomy" id="412755"/>
    <lineage>
        <taxon>unclassified sequences</taxon>
        <taxon>metagenomes</taxon>
        <taxon>ecological metagenomes</taxon>
    </lineage>
</organism>
<reference evidence="1" key="1">
    <citation type="journal article" date="2014" name="Front. Microbiol.">
        <title>High frequency of phylogenetically diverse reductive dehalogenase-homologous genes in deep subseafloor sedimentary metagenomes.</title>
        <authorList>
            <person name="Kawai M."/>
            <person name="Futagami T."/>
            <person name="Toyoda A."/>
            <person name="Takaki Y."/>
            <person name="Nishi S."/>
            <person name="Hori S."/>
            <person name="Arai W."/>
            <person name="Tsubouchi T."/>
            <person name="Morono Y."/>
            <person name="Uchiyama I."/>
            <person name="Ito T."/>
            <person name="Fujiyama A."/>
            <person name="Inagaki F."/>
            <person name="Takami H."/>
        </authorList>
    </citation>
    <scope>NUCLEOTIDE SEQUENCE</scope>
    <source>
        <strain evidence="1">Expedition CK06-06</strain>
    </source>
</reference>
<sequence>MLITRRVAKFVVIFLFDENIYREREYKKGV</sequence>
<gene>
    <name evidence="1" type="ORF">S12H4_58734</name>
</gene>
<dbReference type="AlphaFoldDB" id="X1UUV9"/>
<evidence type="ECO:0000313" key="1">
    <source>
        <dbReference type="EMBL" id="GAJ21283.1"/>
    </source>
</evidence>
<feature type="non-terminal residue" evidence="1">
    <location>
        <position position="30"/>
    </location>
</feature>
<name>X1UUV9_9ZZZZ</name>
<protein>
    <submittedName>
        <fullName evidence="1">Uncharacterized protein</fullName>
    </submittedName>
</protein>